<dbReference type="EMBL" id="CM029045">
    <property type="protein sequence ID" value="KAG2597819.1"/>
    <property type="molecule type" value="Genomic_DNA"/>
</dbReference>
<keyword evidence="1" id="KW-0175">Coiled coil</keyword>
<keyword evidence="3" id="KW-1185">Reference proteome</keyword>
<name>A0A8T0SNP1_PANVG</name>
<comment type="caution">
    <text evidence="2">The sequence shown here is derived from an EMBL/GenBank/DDBJ whole genome shotgun (WGS) entry which is preliminary data.</text>
</comment>
<proteinExistence type="predicted"/>
<evidence type="ECO:0000313" key="3">
    <source>
        <dbReference type="Proteomes" id="UP000823388"/>
    </source>
</evidence>
<protein>
    <submittedName>
        <fullName evidence="2">Uncharacterized protein</fullName>
    </submittedName>
</protein>
<reference evidence="2" key="1">
    <citation type="submission" date="2020-05" db="EMBL/GenBank/DDBJ databases">
        <title>WGS assembly of Panicum virgatum.</title>
        <authorList>
            <person name="Lovell J.T."/>
            <person name="Jenkins J."/>
            <person name="Shu S."/>
            <person name="Juenger T.E."/>
            <person name="Schmutz J."/>
        </authorList>
    </citation>
    <scope>NUCLEOTIDE SEQUENCE</scope>
    <source>
        <strain evidence="2">AP13</strain>
    </source>
</reference>
<evidence type="ECO:0000256" key="1">
    <source>
        <dbReference type="SAM" id="Coils"/>
    </source>
</evidence>
<dbReference type="AlphaFoldDB" id="A0A8T0SNP1"/>
<sequence length="105" mass="11533">MQAQAIADGQAPLLSAEVVSKVLSQNNFNSTFLRNASISAHSSKSSSAGLVVLHEHLEELKKKTEAIEEALDRIARQYDELKKQQEESHLILQKILHVTTPGISS</sequence>
<feature type="coiled-coil region" evidence="1">
    <location>
        <begin position="50"/>
        <end position="87"/>
    </location>
</feature>
<evidence type="ECO:0000313" key="2">
    <source>
        <dbReference type="EMBL" id="KAG2597819.1"/>
    </source>
</evidence>
<accession>A0A8T0SNP1</accession>
<organism evidence="2 3">
    <name type="scientific">Panicum virgatum</name>
    <name type="common">Blackwell switchgrass</name>
    <dbReference type="NCBI Taxonomy" id="38727"/>
    <lineage>
        <taxon>Eukaryota</taxon>
        <taxon>Viridiplantae</taxon>
        <taxon>Streptophyta</taxon>
        <taxon>Embryophyta</taxon>
        <taxon>Tracheophyta</taxon>
        <taxon>Spermatophyta</taxon>
        <taxon>Magnoliopsida</taxon>
        <taxon>Liliopsida</taxon>
        <taxon>Poales</taxon>
        <taxon>Poaceae</taxon>
        <taxon>PACMAD clade</taxon>
        <taxon>Panicoideae</taxon>
        <taxon>Panicodae</taxon>
        <taxon>Paniceae</taxon>
        <taxon>Panicinae</taxon>
        <taxon>Panicum</taxon>
        <taxon>Panicum sect. Hiantes</taxon>
    </lineage>
</organism>
<gene>
    <name evidence="2" type="ORF">PVAP13_5KG355800</name>
</gene>
<dbReference type="Proteomes" id="UP000823388">
    <property type="component" value="Chromosome 5K"/>
</dbReference>